<dbReference type="InterPro" id="IPR036890">
    <property type="entry name" value="HATPase_C_sf"/>
</dbReference>
<dbReference type="RefSeq" id="WP_207444904.1">
    <property type="nucleotide sequence ID" value="NZ_CP061091.1"/>
</dbReference>
<reference evidence="4 5" key="1">
    <citation type="submission" date="2020-09" db="EMBL/GenBank/DDBJ databases">
        <title>Roseomonas.</title>
        <authorList>
            <person name="Zhu W."/>
        </authorList>
    </citation>
    <scope>NUCLEOTIDE SEQUENCE [LARGE SCALE GENOMIC DNA]</scope>
    <source>
        <strain evidence="4 5">1311</strain>
    </source>
</reference>
<evidence type="ECO:0000313" key="4">
    <source>
        <dbReference type="EMBL" id="MBO1073301.1"/>
    </source>
</evidence>
<dbReference type="Pfam" id="PF13581">
    <property type="entry name" value="HATPase_c_2"/>
    <property type="match status" value="1"/>
</dbReference>
<dbReference type="InterPro" id="IPR003594">
    <property type="entry name" value="HATPase_dom"/>
</dbReference>
<feature type="region of interest" description="Disordered" evidence="2">
    <location>
        <begin position="80"/>
        <end position="103"/>
    </location>
</feature>
<dbReference type="Proteomes" id="UP001518990">
    <property type="component" value="Unassembled WGS sequence"/>
</dbReference>
<gene>
    <name evidence="4" type="ORF">IAI60_01615</name>
</gene>
<sequence length="138" mass="14594">MPEALELRLPPTPEAVGELMDRLEAWAEEAELPPRLTSHLMLVCEELAANIAGHGAAAGAGFMAFSLRQDGEGLRVVIEDDGPEFDPLSAPVPDTAAPMDDREPGGLGLHLVRRLASTVCYARADGRNRVSLTLGAPG</sequence>
<keyword evidence="4" id="KW-0067">ATP-binding</keyword>
<keyword evidence="1" id="KW-0808">Transferase</keyword>
<keyword evidence="5" id="KW-1185">Reference proteome</keyword>
<dbReference type="GO" id="GO:0005524">
    <property type="term" value="F:ATP binding"/>
    <property type="evidence" value="ECO:0007669"/>
    <property type="project" value="UniProtKB-KW"/>
</dbReference>
<comment type="caution">
    <text evidence="4">The sequence shown here is derived from an EMBL/GenBank/DDBJ whole genome shotgun (WGS) entry which is preliminary data.</text>
</comment>
<evidence type="ECO:0000256" key="2">
    <source>
        <dbReference type="SAM" id="MobiDB-lite"/>
    </source>
</evidence>
<dbReference type="Gene3D" id="3.30.565.10">
    <property type="entry name" value="Histidine kinase-like ATPase, C-terminal domain"/>
    <property type="match status" value="1"/>
</dbReference>
<accession>A0ABS3K765</accession>
<organism evidence="4 5">
    <name type="scientific">Roseomonas marmotae</name>
    <dbReference type="NCBI Taxonomy" id="2768161"/>
    <lineage>
        <taxon>Bacteria</taxon>
        <taxon>Pseudomonadati</taxon>
        <taxon>Pseudomonadota</taxon>
        <taxon>Alphaproteobacteria</taxon>
        <taxon>Acetobacterales</taxon>
        <taxon>Roseomonadaceae</taxon>
        <taxon>Roseomonas</taxon>
    </lineage>
</organism>
<protein>
    <submittedName>
        <fullName evidence="4">ATP-binding protein</fullName>
    </submittedName>
</protein>
<evidence type="ECO:0000313" key="5">
    <source>
        <dbReference type="Proteomes" id="UP001518990"/>
    </source>
</evidence>
<proteinExistence type="predicted"/>
<keyword evidence="4" id="KW-0547">Nucleotide-binding</keyword>
<dbReference type="SUPFAM" id="SSF55874">
    <property type="entry name" value="ATPase domain of HSP90 chaperone/DNA topoisomerase II/histidine kinase"/>
    <property type="match status" value="1"/>
</dbReference>
<dbReference type="InterPro" id="IPR050267">
    <property type="entry name" value="Anti-sigma-factor_SerPK"/>
</dbReference>
<name>A0ABS3K765_9PROT</name>
<dbReference type="CDD" id="cd16936">
    <property type="entry name" value="HATPase_RsbW-like"/>
    <property type="match status" value="1"/>
</dbReference>
<feature type="domain" description="Histidine kinase/HSP90-like ATPase" evidence="3">
    <location>
        <begin position="9"/>
        <end position="133"/>
    </location>
</feature>
<evidence type="ECO:0000259" key="3">
    <source>
        <dbReference type="Pfam" id="PF13581"/>
    </source>
</evidence>
<dbReference type="PANTHER" id="PTHR35526">
    <property type="entry name" value="ANTI-SIGMA-F FACTOR RSBW-RELATED"/>
    <property type="match status" value="1"/>
</dbReference>
<evidence type="ECO:0000256" key="1">
    <source>
        <dbReference type="ARBA" id="ARBA00022527"/>
    </source>
</evidence>
<dbReference type="EMBL" id="JACTNF010000001">
    <property type="protein sequence ID" value="MBO1073301.1"/>
    <property type="molecule type" value="Genomic_DNA"/>
</dbReference>
<keyword evidence="1" id="KW-0418">Kinase</keyword>
<keyword evidence="1" id="KW-0723">Serine/threonine-protein kinase</keyword>
<dbReference type="PANTHER" id="PTHR35526:SF6">
    <property type="entry name" value="SLR1861 PROTEIN"/>
    <property type="match status" value="1"/>
</dbReference>